<dbReference type="GO" id="GO:0016197">
    <property type="term" value="P:endosomal transport"/>
    <property type="evidence" value="ECO:0007669"/>
    <property type="project" value="InterPro"/>
</dbReference>
<dbReference type="GO" id="GO:0007040">
    <property type="term" value="P:lysosome organization"/>
    <property type="evidence" value="ECO:0007669"/>
    <property type="project" value="InterPro"/>
</dbReference>
<dbReference type="PANTHER" id="PTHR13401">
    <property type="entry name" value="RAGULATOR COMPLEX PROTEIN LAMTOR1"/>
    <property type="match status" value="1"/>
</dbReference>
<dbReference type="GO" id="GO:0042632">
    <property type="term" value="P:cholesterol homeostasis"/>
    <property type="evidence" value="ECO:0007669"/>
    <property type="project" value="InterPro"/>
</dbReference>
<dbReference type="GO" id="GO:0005765">
    <property type="term" value="C:lysosomal membrane"/>
    <property type="evidence" value="ECO:0007669"/>
    <property type="project" value="UniProtKB-SubCell"/>
</dbReference>
<evidence type="ECO:0000256" key="3">
    <source>
        <dbReference type="ARBA" id="ARBA00010861"/>
    </source>
</evidence>
<dbReference type="OrthoDB" id="5562028at2759"/>
<protein>
    <recommendedName>
        <fullName evidence="4">Ragulator complex protein LAMTOR1</fullName>
    </recommendedName>
    <alternativeName>
        <fullName evidence="11">Late endosomal/lysosomal adaptor and MAPK and MTOR activator 1</fullName>
    </alternativeName>
</protein>
<feature type="region of interest" description="Disordered" evidence="12">
    <location>
        <begin position="29"/>
        <end position="50"/>
    </location>
</feature>
<dbReference type="Pfam" id="PF15454">
    <property type="entry name" value="LAMTOR"/>
    <property type="match status" value="1"/>
</dbReference>
<dbReference type="PANTHER" id="PTHR13401:SF2">
    <property type="entry name" value="RAGULATOR COMPLEX PROTEIN LAMTOR1"/>
    <property type="match status" value="1"/>
</dbReference>
<keyword evidence="6" id="KW-0967">Endosome</keyword>
<evidence type="ECO:0000256" key="6">
    <source>
        <dbReference type="ARBA" id="ARBA00022753"/>
    </source>
</evidence>
<organism evidence="13">
    <name type="scientific">Hydra vulgaris</name>
    <name type="common">Hydra</name>
    <name type="synonym">Hydra attenuata</name>
    <dbReference type="NCBI Taxonomy" id="6087"/>
    <lineage>
        <taxon>Eukaryota</taxon>
        <taxon>Metazoa</taxon>
        <taxon>Cnidaria</taxon>
        <taxon>Hydrozoa</taxon>
        <taxon>Hydroidolina</taxon>
        <taxon>Anthoathecata</taxon>
        <taxon>Aplanulata</taxon>
        <taxon>Hydridae</taxon>
        <taxon>Hydra</taxon>
    </lineage>
</organism>
<gene>
    <name evidence="13" type="primary">LAMTOR1</name>
</gene>
<evidence type="ECO:0000256" key="8">
    <source>
        <dbReference type="ARBA" id="ARBA00023139"/>
    </source>
</evidence>
<keyword evidence="7" id="KW-0472">Membrane</keyword>
<evidence type="ECO:0000256" key="12">
    <source>
        <dbReference type="SAM" id="MobiDB-lite"/>
    </source>
</evidence>
<evidence type="ECO:0000256" key="7">
    <source>
        <dbReference type="ARBA" id="ARBA00023136"/>
    </source>
</evidence>
<dbReference type="GO" id="GO:0045121">
    <property type="term" value="C:membrane raft"/>
    <property type="evidence" value="ECO:0007669"/>
    <property type="project" value="InterPro"/>
</dbReference>
<feature type="compositionally biased region" description="Polar residues" evidence="12">
    <location>
        <begin position="31"/>
        <end position="50"/>
    </location>
</feature>
<sequence>MGCICCKENNSSAQKSLNDDEHDRLLDHDQLTPNRGINEDGNPSSIPSLSKTDEQSILSRILHKTAQNIIDVSAIEPHSIERSEYMEQMKNYLDKYSRIDLKLPKLPSIPSVTNNPVSVLVVETVPFSDIKLITEYSQSMSTALSQMKIGCKESLVAKLEDDTAAAL</sequence>
<dbReference type="GO" id="GO:0043410">
    <property type="term" value="P:positive regulation of MAPK cascade"/>
    <property type="evidence" value="ECO:0007669"/>
    <property type="project" value="InterPro"/>
</dbReference>
<dbReference type="GO" id="GO:0071230">
    <property type="term" value="P:cellular response to amino acid stimulus"/>
    <property type="evidence" value="ECO:0007669"/>
    <property type="project" value="InterPro"/>
</dbReference>
<dbReference type="AlphaFoldDB" id="T2MC52"/>
<evidence type="ECO:0000256" key="10">
    <source>
        <dbReference type="ARBA" id="ARBA00023288"/>
    </source>
</evidence>
<dbReference type="GO" id="GO:0005085">
    <property type="term" value="F:guanyl-nucleotide exchange factor activity"/>
    <property type="evidence" value="ECO:0007669"/>
    <property type="project" value="TreeGrafter"/>
</dbReference>
<comment type="similarity">
    <text evidence="3">Belongs to the LAMTOR1 family.</text>
</comment>
<comment type="subcellular location">
    <subcellularLocation>
        <location evidence="2">Late endosome membrane</location>
        <topology evidence="2">Lipid-anchor</topology>
        <orientation evidence="2">Cytoplasmic side</orientation>
    </subcellularLocation>
    <subcellularLocation>
        <location evidence="1">Lysosome membrane</location>
        <topology evidence="1">Lipid-anchor</topology>
        <orientation evidence="1">Cytoplasmic side</orientation>
    </subcellularLocation>
</comment>
<dbReference type="SMART" id="SM01262">
    <property type="entry name" value="LAMTOR"/>
    <property type="match status" value="1"/>
</dbReference>
<evidence type="ECO:0000256" key="5">
    <source>
        <dbReference type="ARBA" id="ARBA00022707"/>
    </source>
</evidence>
<keyword evidence="10" id="KW-0449">Lipoprotein</keyword>
<evidence type="ECO:0000256" key="2">
    <source>
        <dbReference type="ARBA" id="ARBA00004577"/>
    </source>
</evidence>
<evidence type="ECO:0000256" key="9">
    <source>
        <dbReference type="ARBA" id="ARBA00023228"/>
    </source>
</evidence>
<dbReference type="GO" id="GO:0031902">
    <property type="term" value="C:late endosome membrane"/>
    <property type="evidence" value="ECO:0007669"/>
    <property type="project" value="UniProtKB-SubCell"/>
</dbReference>
<evidence type="ECO:0000256" key="11">
    <source>
        <dbReference type="ARBA" id="ARBA00032695"/>
    </source>
</evidence>
<evidence type="ECO:0000256" key="4">
    <source>
        <dbReference type="ARBA" id="ARBA00016099"/>
    </source>
</evidence>
<keyword evidence="8" id="KW-0564">Palmitate</keyword>
<dbReference type="GO" id="GO:0032008">
    <property type="term" value="P:positive regulation of TOR signaling"/>
    <property type="evidence" value="ECO:0007669"/>
    <property type="project" value="InterPro"/>
</dbReference>
<accession>T2MC52</accession>
<keyword evidence="9" id="KW-0458">Lysosome</keyword>
<proteinExistence type="evidence at transcript level"/>
<dbReference type="InterPro" id="IPR028209">
    <property type="entry name" value="LAMTOR1/MEH1"/>
</dbReference>
<dbReference type="GO" id="GO:0001919">
    <property type="term" value="P:regulation of receptor recycling"/>
    <property type="evidence" value="ECO:0007669"/>
    <property type="project" value="InterPro"/>
</dbReference>
<dbReference type="GO" id="GO:0071986">
    <property type="term" value="C:Ragulator complex"/>
    <property type="evidence" value="ECO:0007669"/>
    <property type="project" value="InterPro"/>
</dbReference>
<evidence type="ECO:0000313" key="13">
    <source>
        <dbReference type="EMBL" id="CDG69480.1"/>
    </source>
</evidence>
<evidence type="ECO:0000256" key="1">
    <source>
        <dbReference type="ARBA" id="ARBA00004122"/>
    </source>
</evidence>
<dbReference type="EMBL" id="HAAD01003248">
    <property type="protein sequence ID" value="CDG69480.1"/>
    <property type="molecule type" value="mRNA"/>
</dbReference>
<keyword evidence="5" id="KW-0519">Myristate</keyword>
<dbReference type="GO" id="GO:0060090">
    <property type="term" value="F:molecular adaptor activity"/>
    <property type="evidence" value="ECO:0007669"/>
    <property type="project" value="TreeGrafter"/>
</dbReference>
<name>T2MC52_HYDVU</name>
<reference evidence="13" key="1">
    <citation type="journal article" date="2013" name="Genome Biol. Evol.">
        <title>Punctuated emergences of genetic and phenotypic innovations in eumetazoan, bilaterian, euteleostome, and hominidae ancestors.</title>
        <authorList>
            <person name="Wenger Y."/>
            <person name="Galliot B."/>
        </authorList>
    </citation>
    <scope>NUCLEOTIDE SEQUENCE</scope>
    <source>
        <tissue evidence="13">Whole animals</tissue>
    </source>
</reference>